<dbReference type="PANTHER" id="PTHR43808">
    <property type="entry name" value="ACETYLORNITHINE DEACETYLASE"/>
    <property type="match status" value="1"/>
</dbReference>
<evidence type="ECO:0000313" key="5">
    <source>
        <dbReference type="Proteomes" id="UP000286947"/>
    </source>
</evidence>
<evidence type="ECO:0000259" key="3">
    <source>
        <dbReference type="Pfam" id="PF07687"/>
    </source>
</evidence>
<evidence type="ECO:0000313" key="4">
    <source>
        <dbReference type="EMBL" id="RUS68139.1"/>
    </source>
</evidence>
<gene>
    <name evidence="4" type="primary">dapE_1</name>
    <name evidence="4" type="ORF">CUZ56_00624</name>
</gene>
<evidence type="ECO:0000256" key="1">
    <source>
        <dbReference type="ARBA" id="ARBA00022723"/>
    </source>
</evidence>
<feature type="domain" description="Peptidase M20 dimerisation" evidence="3">
    <location>
        <begin position="188"/>
        <end position="311"/>
    </location>
</feature>
<dbReference type="InterPro" id="IPR002933">
    <property type="entry name" value="Peptidase_M20"/>
</dbReference>
<keyword evidence="1" id="KW-0479">Metal-binding</keyword>
<dbReference type="EC" id="3.5.1.18" evidence="4"/>
<dbReference type="InterPro" id="IPR050072">
    <property type="entry name" value="Peptidase_M20A"/>
</dbReference>
<dbReference type="SUPFAM" id="SSF55031">
    <property type="entry name" value="Bacterial exopeptidase dimerisation domain"/>
    <property type="match status" value="1"/>
</dbReference>
<dbReference type="InterPro" id="IPR011650">
    <property type="entry name" value="Peptidase_M20_dimer"/>
</dbReference>
<dbReference type="SUPFAM" id="SSF53187">
    <property type="entry name" value="Zn-dependent exopeptidases"/>
    <property type="match status" value="1"/>
</dbReference>
<proteinExistence type="predicted"/>
<dbReference type="EMBL" id="PQSP01000001">
    <property type="protein sequence ID" value="RUS68139.1"/>
    <property type="molecule type" value="Genomic_DNA"/>
</dbReference>
<dbReference type="RefSeq" id="WP_162615235.1">
    <property type="nucleotide sequence ID" value="NZ_PQSP01000001.1"/>
</dbReference>
<dbReference type="Gene3D" id="3.40.630.10">
    <property type="entry name" value="Zn peptidases"/>
    <property type="match status" value="1"/>
</dbReference>
<sequence length="411" mass="45824">MKNQLLAWIEQDRDKFIQFLRQFVQAASPNPPGNTIATMQHIRSLLDQEKIPYDIRIKEQTMPNLVASSTFAAGDKHLVLNGHIDVFPVENASQWQSEPWAAEVHDNRIYGRGVTDMKMGSASLLFTYIYMQRLKEHLKGKLTLTLVSDEETMGPNGAKYLFSDFADEVTGTSCLSGEPSSPYTVRFGEKGAVWLKFVITTPGGHAAYAHLSPNAIDLAYRLIEDLRGFIQFKYTEPAEVVKALEESKVEFDKANGAGASKLARSIIVNVGTMKAGPKVNMIASRCEFEVDVRLPNGVTKDDLLDYIEALKHKHDFSYEVMMINNPNWCDPDSELAQIVRNNAHSTTGIRPVNVLGMANTDARLWRYKNVPAVVYGPTPIGMGGVDEHVSIDEALNILRVHALSSYDYLSK</sequence>
<dbReference type="Pfam" id="PF01546">
    <property type="entry name" value="Peptidase_M20"/>
    <property type="match status" value="1"/>
</dbReference>
<dbReference type="Gene3D" id="3.30.70.360">
    <property type="match status" value="1"/>
</dbReference>
<accession>A0A433SHA7</accession>
<organism evidence="4 5">
    <name type="scientific">Saezia sanguinis</name>
    <dbReference type="NCBI Taxonomy" id="1965230"/>
    <lineage>
        <taxon>Bacteria</taxon>
        <taxon>Pseudomonadati</taxon>
        <taxon>Pseudomonadota</taxon>
        <taxon>Betaproteobacteria</taxon>
        <taxon>Burkholderiales</taxon>
        <taxon>Saeziaceae</taxon>
        <taxon>Saezia</taxon>
    </lineage>
</organism>
<name>A0A433SHA7_9BURK</name>
<dbReference type="GO" id="GO:0009014">
    <property type="term" value="F:succinyl-diaminopimelate desuccinylase activity"/>
    <property type="evidence" value="ECO:0007669"/>
    <property type="project" value="UniProtKB-EC"/>
</dbReference>
<dbReference type="PANTHER" id="PTHR43808:SF32">
    <property type="entry name" value="ARGE_DAPE-RELATED DEACYLASE"/>
    <property type="match status" value="1"/>
</dbReference>
<dbReference type="Pfam" id="PF07687">
    <property type="entry name" value="M20_dimer"/>
    <property type="match status" value="1"/>
</dbReference>
<protein>
    <submittedName>
        <fullName evidence="4">Succinyl-diaminopimelate desuccinylase</fullName>
        <ecNumber evidence="4">3.5.1.18</ecNumber>
    </submittedName>
</protein>
<evidence type="ECO:0000256" key="2">
    <source>
        <dbReference type="ARBA" id="ARBA00022801"/>
    </source>
</evidence>
<dbReference type="AlphaFoldDB" id="A0A433SHA7"/>
<dbReference type="InterPro" id="IPR036264">
    <property type="entry name" value="Bact_exopeptidase_dim_dom"/>
</dbReference>
<keyword evidence="5" id="KW-1185">Reference proteome</keyword>
<keyword evidence="2 4" id="KW-0378">Hydrolase</keyword>
<dbReference type="GO" id="GO:0046872">
    <property type="term" value="F:metal ion binding"/>
    <property type="evidence" value="ECO:0007669"/>
    <property type="project" value="UniProtKB-KW"/>
</dbReference>
<comment type="caution">
    <text evidence="4">The sequence shown here is derived from an EMBL/GenBank/DDBJ whole genome shotgun (WGS) entry which is preliminary data.</text>
</comment>
<reference evidence="4 5" key="1">
    <citation type="submission" date="2018-01" db="EMBL/GenBank/DDBJ databases">
        <title>Saezia sanguinis gen. nov., sp. nov., in the order Burkholderiales isolated from human blood.</title>
        <authorList>
            <person name="Medina-Pascual M.J."/>
            <person name="Valdezate S."/>
            <person name="Monzon S."/>
            <person name="Cuesta I."/>
            <person name="Carrasco G."/>
            <person name="Villalon P."/>
            <person name="Saez-Nieto J.A."/>
        </authorList>
    </citation>
    <scope>NUCLEOTIDE SEQUENCE [LARGE SCALE GENOMIC DNA]</scope>
    <source>
        <strain evidence="4 5">CNM695-12</strain>
    </source>
</reference>
<dbReference type="Proteomes" id="UP000286947">
    <property type="component" value="Unassembled WGS sequence"/>
</dbReference>